<proteinExistence type="predicted"/>
<evidence type="ECO:0000313" key="1">
    <source>
        <dbReference type="EMBL" id="VEH67134.1"/>
    </source>
</evidence>
<reference evidence="1 2" key="1">
    <citation type="submission" date="2018-12" db="EMBL/GenBank/DDBJ databases">
        <authorList>
            <consortium name="Pathogen Informatics"/>
        </authorList>
    </citation>
    <scope>NUCLEOTIDE SEQUENCE [LARGE SCALE GENOMIC DNA]</scope>
    <source>
        <strain evidence="1 2">NCTC8284</strain>
    </source>
</reference>
<sequence length="68" mass="7399">MVCLNISPLSLKATVMIEIKINNTAEVSAALERLVQATTQRTPLMRSIAGTMESAVLQILMWVVVQNG</sequence>
<dbReference type="EMBL" id="LR134405">
    <property type="protein sequence ID" value="VEH67134.1"/>
    <property type="molecule type" value="Genomic_DNA"/>
</dbReference>
<organism evidence="1 2">
    <name type="scientific">Rodentibacter pneumotropicus</name>
    <dbReference type="NCBI Taxonomy" id="758"/>
    <lineage>
        <taxon>Bacteria</taxon>
        <taxon>Pseudomonadati</taxon>
        <taxon>Pseudomonadota</taxon>
        <taxon>Gammaproteobacteria</taxon>
        <taxon>Pasteurellales</taxon>
        <taxon>Pasteurellaceae</taxon>
        <taxon>Rodentibacter</taxon>
    </lineage>
</organism>
<name>A0A3S4TVT0_9PAST</name>
<gene>
    <name evidence="1" type="ORF">NCTC8284_02320</name>
</gene>
<evidence type="ECO:0000313" key="2">
    <source>
        <dbReference type="Proteomes" id="UP000278733"/>
    </source>
</evidence>
<dbReference type="AlphaFoldDB" id="A0A3S4TVT0"/>
<dbReference type="KEGG" id="rpne:NCTC8284_02320"/>
<protein>
    <submittedName>
        <fullName evidence="1">Mu-like prophage protein gpG</fullName>
    </submittedName>
</protein>
<dbReference type="Proteomes" id="UP000278733">
    <property type="component" value="Chromosome"/>
</dbReference>
<accession>A0A3S4TVT0</accession>